<dbReference type="InterPro" id="IPR002563">
    <property type="entry name" value="Flavin_Rdtase-like_dom"/>
</dbReference>
<evidence type="ECO:0000259" key="2">
    <source>
        <dbReference type="SMART" id="SM00903"/>
    </source>
</evidence>
<dbReference type="Proteomes" id="UP001597452">
    <property type="component" value="Unassembled WGS sequence"/>
</dbReference>
<dbReference type="GO" id="GO:0016491">
    <property type="term" value="F:oxidoreductase activity"/>
    <property type="evidence" value="ECO:0007669"/>
    <property type="project" value="UniProtKB-KW"/>
</dbReference>
<comment type="caution">
    <text evidence="3">The sequence shown here is derived from an EMBL/GenBank/DDBJ whole genome shotgun (WGS) entry which is preliminary data.</text>
</comment>
<dbReference type="RefSeq" id="WP_377329284.1">
    <property type="nucleotide sequence ID" value="NZ_JBHUMZ010000024.1"/>
</dbReference>
<dbReference type="SUPFAM" id="SSF50475">
    <property type="entry name" value="FMN-binding split barrel"/>
    <property type="match status" value="1"/>
</dbReference>
<dbReference type="InterPro" id="IPR012349">
    <property type="entry name" value="Split_barrel_FMN-bd"/>
</dbReference>
<evidence type="ECO:0000313" key="3">
    <source>
        <dbReference type="EMBL" id="MFD2639398.1"/>
    </source>
</evidence>
<gene>
    <name evidence="3" type="ORF">ACFSW4_11010</name>
</gene>
<dbReference type="Pfam" id="PF01613">
    <property type="entry name" value="Flavin_Reduct"/>
    <property type="match status" value="1"/>
</dbReference>
<evidence type="ECO:0000256" key="1">
    <source>
        <dbReference type="ARBA" id="ARBA00023002"/>
    </source>
</evidence>
<dbReference type="PANTHER" id="PTHR30466:SF1">
    <property type="entry name" value="FMN REDUCTASE (NADH) RUTF"/>
    <property type="match status" value="1"/>
</dbReference>
<proteinExistence type="predicted"/>
<name>A0ABW5QBM2_9BACI</name>
<dbReference type="EC" id="1.-.-.-" evidence="3"/>
<organism evidence="3 4">
    <name type="scientific">Piscibacillus salipiscarius</name>
    <dbReference type="NCBI Taxonomy" id="299480"/>
    <lineage>
        <taxon>Bacteria</taxon>
        <taxon>Bacillati</taxon>
        <taxon>Bacillota</taxon>
        <taxon>Bacilli</taxon>
        <taxon>Bacillales</taxon>
        <taxon>Bacillaceae</taxon>
        <taxon>Piscibacillus</taxon>
    </lineage>
</organism>
<reference evidence="4" key="1">
    <citation type="journal article" date="2019" name="Int. J. Syst. Evol. Microbiol.">
        <title>The Global Catalogue of Microorganisms (GCM) 10K type strain sequencing project: providing services to taxonomists for standard genome sequencing and annotation.</title>
        <authorList>
            <consortium name="The Broad Institute Genomics Platform"/>
            <consortium name="The Broad Institute Genome Sequencing Center for Infectious Disease"/>
            <person name="Wu L."/>
            <person name="Ma J."/>
        </authorList>
    </citation>
    <scope>NUCLEOTIDE SEQUENCE [LARGE SCALE GENOMIC DNA]</scope>
    <source>
        <strain evidence="4">TISTR 1571</strain>
    </source>
</reference>
<keyword evidence="1 3" id="KW-0560">Oxidoreductase</keyword>
<sequence length="153" mass="17327">MDLKEFRNCMGRFATGVTVVTCNEGDDCHGLTANSFTSVSLEPPLVLVSIDRNTKAYHKLKDNRFIVNILAANQEDIALHFAGKPYETLPFNWEKTDYGHRIKHSLAYIECEPWAEYDGGDHVLFLGKVINFNYENGEPLGYYGGKFSKIVQD</sequence>
<dbReference type="EMBL" id="JBHUMZ010000024">
    <property type="protein sequence ID" value="MFD2639398.1"/>
    <property type="molecule type" value="Genomic_DNA"/>
</dbReference>
<dbReference type="Gene3D" id="2.30.110.10">
    <property type="entry name" value="Electron Transport, Fmn-binding Protein, Chain A"/>
    <property type="match status" value="1"/>
</dbReference>
<keyword evidence="4" id="KW-1185">Reference proteome</keyword>
<feature type="domain" description="Flavin reductase like" evidence="2">
    <location>
        <begin position="10"/>
        <end position="149"/>
    </location>
</feature>
<dbReference type="SMART" id="SM00903">
    <property type="entry name" value="Flavin_Reduct"/>
    <property type="match status" value="1"/>
</dbReference>
<dbReference type="PANTHER" id="PTHR30466">
    <property type="entry name" value="FLAVIN REDUCTASE"/>
    <property type="match status" value="1"/>
</dbReference>
<protein>
    <submittedName>
        <fullName evidence="3">Flavin reductase family protein</fullName>
        <ecNumber evidence="3">1.-.-.-</ecNumber>
    </submittedName>
</protein>
<dbReference type="InterPro" id="IPR050268">
    <property type="entry name" value="NADH-dep_flavin_reductase"/>
</dbReference>
<evidence type="ECO:0000313" key="4">
    <source>
        <dbReference type="Proteomes" id="UP001597452"/>
    </source>
</evidence>
<accession>A0ABW5QBM2</accession>